<dbReference type="Pfam" id="PF00622">
    <property type="entry name" value="SPRY"/>
    <property type="match status" value="1"/>
</dbReference>
<dbReference type="InterPro" id="IPR001870">
    <property type="entry name" value="B30.2/SPRY"/>
</dbReference>
<feature type="compositionally biased region" description="Polar residues" evidence="3">
    <location>
        <begin position="895"/>
        <end position="921"/>
    </location>
</feature>
<dbReference type="Pfam" id="PF13671">
    <property type="entry name" value="AAA_33"/>
    <property type="match status" value="1"/>
</dbReference>
<feature type="compositionally biased region" description="Polar residues" evidence="3">
    <location>
        <begin position="738"/>
        <end position="750"/>
    </location>
</feature>
<feature type="region of interest" description="Disordered" evidence="3">
    <location>
        <begin position="988"/>
        <end position="1033"/>
    </location>
</feature>
<dbReference type="InterPro" id="IPR003877">
    <property type="entry name" value="SPRY_dom"/>
</dbReference>
<feature type="compositionally biased region" description="Basic and acidic residues" evidence="3">
    <location>
        <begin position="595"/>
        <end position="611"/>
    </location>
</feature>
<feature type="compositionally biased region" description="Pro residues" evidence="3">
    <location>
        <begin position="999"/>
        <end position="1008"/>
    </location>
</feature>
<dbReference type="SUPFAM" id="SSF52540">
    <property type="entry name" value="P-loop containing nucleoside triphosphate hydrolases"/>
    <property type="match status" value="1"/>
</dbReference>
<keyword evidence="2" id="KW-0539">Nucleus</keyword>
<accession>A0A0K2TL05</accession>
<dbReference type="InterPro" id="IPR035778">
    <property type="entry name" value="SPRY_hnRNP_U"/>
</dbReference>
<dbReference type="SUPFAM" id="SSF49899">
    <property type="entry name" value="Concanavalin A-like lectins/glucanases"/>
    <property type="match status" value="1"/>
</dbReference>
<feature type="compositionally biased region" description="Polar residues" evidence="3">
    <location>
        <begin position="612"/>
        <end position="658"/>
    </location>
</feature>
<feature type="region of interest" description="Disordered" evidence="3">
    <location>
        <begin position="566"/>
        <end position="867"/>
    </location>
</feature>
<comment type="subcellular location">
    <subcellularLocation>
        <location evidence="1">Nucleus</location>
    </subcellularLocation>
</comment>
<evidence type="ECO:0000313" key="5">
    <source>
        <dbReference type="EMBL" id="CDW26733.1"/>
    </source>
</evidence>
<evidence type="ECO:0000259" key="4">
    <source>
        <dbReference type="PROSITE" id="PS50188"/>
    </source>
</evidence>
<dbReference type="PANTHER" id="PTHR12381">
    <property type="entry name" value="HETEROGENEOUS NUCLEAR RIBONUCLEOPROTEIN U FAMILY MEMBER"/>
    <property type="match status" value="1"/>
</dbReference>
<dbReference type="PANTHER" id="PTHR12381:SF56">
    <property type="entry name" value="B30.2_SPRY DOMAIN-CONTAINING PROTEIN-RELATED"/>
    <property type="match status" value="1"/>
</dbReference>
<dbReference type="OrthoDB" id="6375803at2759"/>
<dbReference type="GO" id="GO:0005634">
    <property type="term" value="C:nucleus"/>
    <property type="evidence" value="ECO:0007669"/>
    <property type="project" value="UniProtKB-SubCell"/>
</dbReference>
<dbReference type="InterPro" id="IPR013320">
    <property type="entry name" value="ConA-like_dom_sf"/>
</dbReference>
<feature type="compositionally biased region" description="Low complexity" evidence="3">
    <location>
        <begin position="837"/>
        <end position="852"/>
    </location>
</feature>
<dbReference type="PROSITE" id="PS50188">
    <property type="entry name" value="B302_SPRY"/>
    <property type="match status" value="1"/>
</dbReference>
<dbReference type="GO" id="GO:0000380">
    <property type="term" value="P:alternative mRNA splicing, via spliceosome"/>
    <property type="evidence" value="ECO:0007669"/>
    <property type="project" value="TreeGrafter"/>
</dbReference>
<protein>
    <submittedName>
        <fullName evidence="5">Heterogeneous nuclear ribonucleoprotein Ulike 1 [Echinops telfairi]</fullName>
    </submittedName>
</protein>
<sequence>MSSRQRSDDRGFVNKKYGRGRTTRNFTPNQYQVYQKDQDSQNFFGSNHFGRVNQSDYLPNGSQNSMDKNLQNNLVNYQVDQSFHIWSDNDDLYRDFPTNETSGFDSNAIPIEDEPFMSDEFVTLDWYNSDLNLEVDRNNFCSGKPISNEGFGYMWAGARANYGATRGKVCYEVIINSNNDVSHLNEVSPHILRCGWSIDESSLQLGEEGFSYAYDGTAKAIVSNKFEDYGKPFGFGDVIGCYLDLDCDPVNIGYTLNGEFLGIAFSIQQSQLSGRALFPHICSKNQEFTVNFGQLADPLMAIIPQYIHIGQLEMCDGLFHGSRAPKTRQDCEIIMLIGLPGSGKTFFAEDYKINNSDKRYNILGISSILDKMSCMGMPRKLIQGVRWDNTIRSAVDCLRTITTIAATRRRNYIFDQANVSPKVRERKIQPFNGFQRKAFVVLPTDDIYMQRIAKCEMKEGKEIPKDAVFTMKANFVLPEAIETMFDEVVYTELGPREAARLVESYNNEAWRAGYKMSRSIEHFVDESLKYRNMMGINGPIGKIINDVFFNEPGPYVSARPDGFIDSRRSFDGNDPQKLNYSHGPSFTNSTFYPTENEKRDSLPPPVRHDQQFKTTNPDSFMSRNNNYSGIRSGKNYTPSNTITSKSHSNNSRRYSPNHNNDEDSDIEIIKETNFINQPFRDRSNSPNARNFGSARRSRSRSQDGRPNNNRDNFYGHRRNDEFGMNNNDFGARNDRRTYNQGNSTRGTFNTPVEPDYKSNNKDNTSNYQYVRGSNGNNFTRFNNSNNIRDPNKKGANSSKFTGSVGYFTKPSNTEQNNPISYNSGNFNDGYNNGGPAFGNNSQGSFNNNTGNGKYRKEGYPNDGYNTDSRDCSGMKDVKFVSSNHSNATINKRFTEYSDSGSNQTNTSIVNKPPNSTNSYNASFVDRSKSDKRPPSFTIPSVVPYPKGKQSAVPPAPHIRPLSEVKVPTPPIIRSLPYEGSASYESAPPIVLNFKHQDGPTPPPVPPPSGQYSGYRKNSNMENRSYPNISYPKY</sequence>
<dbReference type="Gene3D" id="2.60.120.920">
    <property type="match status" value="1"/>
</dbReference>
<feature type="region of interest" description="Disordered" evidence="3">
    <location>
        <begin position="1"/>
        <end position="29"/>
    </location>
</feature>
<feature type="compositionally biased region" description="Low complexity" evidence="3">
    <location>
        <begin position="771"/>
        <end position="786"/>
    </location>
</feature>
<dbReference type="Gene3D" id="3.40.50.300">
    <property type="entry name" value="P-loop containing nucleotide triphosphate hydrolases"/>
    <property type="match status" value="1"/>
</dbReference>
<dbReference type="EMBL" id="HACA01009372">
    <property type="protein sequence ID" value="CDW26733.1"/>
    <property type="molecule type" value="Transcribed_RNA"/>
</dbReference>
<feature type="region of interest" description="Disordered" evidence="3">
    <location>
        <begin position="895"/>
        <end position="961"/>
    </location>
</feature>
<evidence type="ECO:0000256" key="2">
    <source>
        <dbReference type="ARBA" id="ARBA00023242"/>
    </source>
</evidence>
<name>A0A0K2TL05_LEPSM</name>
<feature type="compositionally biased region" description="Basic and acidic residues" evidence="3">
    <location>
        <begin position="1"/>
        <end position="12"/>
    </location>
</feature>
<feature type="compositionally biased region" description="Polar residues" evidence="3">
    <location>
        <begin position="576"/>
        <end position="593"/>
    </location>
</feature>
<dbReference type="InterPro" id="IPR027417">
    <property type="entry name" value="P-loop_NTPase"/>
</dbReference>
<feature type="compositionally biased region" description="Polar residues" evidence="3">
    <location>
        <begin position="1009"/>
        <end position="1027"/>
    </location>
</feature>
<organism evidence="5">
    <name type="scientific">Lepeophtheirus salmonis</name>
    <name type="common">Salmon louse</name>
    <name type="synonym">Caligus salmonis</name>
    <dbReference type="NCBI Taxonomy" id="72036"/>
    <lineage>
        <taxon>Eukaryota</taxon>
        <taxon>Metazoa</taxon>
        <taxon>Ecdysozoa</taxon>
        <taxon>Arthropoda</taxon>
        <taxon>Crustacea</taxon>
        <taxon>Multicrustacea</taxon>
        <taxon>Hexanauplia</taxon>
        <taxon>Copepoda</taxon>
        <taxon>Siphonostomatoida</taxon>
        <taxon>Caligidae</taxon>
        <taxon>Lepeophtheirus</taxon>
    </lineage>
</organism>
<evidence type="ECO:0000256" key="3">
    <source>
        <dbReference type="SAM" id="MobiDB-lite"/>
    </source>
</evidence>
<proteinExistence type="predicted"/>
<gene>
    <name evidence="5" type="primary">HNRNPUL1</name>
</gene>
<reference evidence="5" key="1">
    <citation type="submission" date="2014-05" db="EMBL/GenBank/DDBJ databases">
        <authorList>
            <person name="Chronopoulou M."/>
        </authorList>
    </citation>
    <scope>NUCLEOTIDE SEQUENCE</scope>
    <source>
        <tissue evidence="5">Whole organism</tissue>
    </source>
</reference>
<keyword evidence="5" id="KW-0687">Ribonucleoprotein</keyword>
<dbReference type="GO" id="GO:0003723">
    <property type="term" value="F:RNA binding"/>
    <property type="evidence" value="ECO:0007669"/>
    <property type="project" value="TreeGrafter"/>
</dbReference>
<feature type="domain" description="B30.2/SPRY" evidence="4">
    <location>
        <begin position="91"/>
        <end position="297"/>
    </location>
</feature>
<dbReference type="CDD" id="cd12884">
    <property type="entry name" value="SPRY_hnRNP"/>
    <property type="match status" value="1"/>
</dbReference>
<dbReference type="GO" id="GO:1990904">
    <property type="term" value="C:ribonucleoprotein complex"/>
    <property type="evidence" value="ECO:0007669"/>
    <property type="project" value="UniProtKB-KW"/>
</dbReference>
<dbReference type="InterPro" id="IPR043136">
    <property type="entry name" value="B30.2/SPRY_sf"/>
</dbReference>
<feature type="compositionally biased region" description="Polar residues" evidence="3">
    <location>
        <begin position="809"/>
        <end position="830"/>
    </location>
</feature>
<dbReference type="SMART" id="SM00449">
    <property type="entry name" value="SPRY"/>
    <property type="match status" value="1"/>
</dbReference>
<evidence type="ECO:0000256" key="1">
    <source>
        <dbReference type="ARBA" id="ARBA00004123"/>
    </source>
</evidence>
<dbReference type="AlphaFoldDB" id="A0A0K2TL05"/>